<dbReference type="Proteomes" id="UP000887576">
    <property type="component" value="Unplaced"/>
</dbReference>
<dbReference type="WBParaSite" id="JU765_v2.g2227.t1">
    <property type="protein sequence ID" value="JU765_v2.g2227.t1"/>
    <property type="gene ID" value="JU765_v2.g2227"/>
</dbReference>
<evidence type="ECO:0000313" key="1">
    <source>
        <dbReference type="Proteomes" id="UP000887576"/>
    </source>
</evidence>
<proteinExistence type="predicted"/>
<sequence length="324" mass="37068">MSQRESEVNPENKHRYWKLHRIDFSERYYNVWGIITEFSFKKSYDSRYVEQDEFRFKIQMFISKPAVDVTIYSDVGLIPQSEFVIGRCIRLHRLSVAKFRATGSFYLRGRLNRPVSLLIVDVTDVKAEKVDVKYYSGDRKKLKLDVVDENVLFSFLAPLLTQMKKSKTSHVDDFDSSVNDDDYAAGTRVKIEAADDVEDEADGAAVIEQPNNDEGDARNTQNAAPTPVATDDVEDLVEQVAAEENARATIRTPRKVVEFVSPAAPQTPMRYSRDPRRRLLDREPSPDTPMRTPKAQPSQLTQRNVPPRSLDECIANYNGKKVVR</sequence>
<name>A0AC34R0Z2_9BILA</name>
<organism evidence="1 2">
    <name type="scientific">Panagrolaimus sp. JU765</name>
    <dbReference type="NCBI Taxonomy" id="591449"/>
    <lineage>
        <taxon>Eukaryota</taxon>
        <taxon>Metazoa</taxon>
        <taxon>Ecdysozoa</taxon>
        <taxon>Nematoda</taxon>
        <taxon>Chromadorea</taxon>
        <taxon>Rhabditida</taxon>
        <taxon>Tylenchina</taxon>
        <taxon>Panagrolaimomorpha</taxon>
        <taxon>Panagrolaimoidea</taxon>
        <taxon>Panagrolaimidae</taxon>
        <taxon>Panagrolaimus</taxon>
    </lineage>
</organism>
<reference evidence="2" key="1">
    <citation type="submission" date="2022-11" db="UniProtKB">
        <authorList>
            <consortium name="WormBaseParasite"/>
        </authorList>
    </citation>
    <scope>IDENTIFICATION</scope>
</reference>
<protein>
    <submittedName>
        <fullName evidence="2">Uncharacterized protein</fullName>
    </submittedName>
</protein>
<accession>A0AC34R0Z2</accession>
<evidence type="ECO:0000313" key="2">
    <source>
        <dbReference type="WBParaSite" id="JU765_v2.g2227.t1"/>
    </source>
</evidence>